<reference evidence="12 13" key="1">
    <citation type="journal article" date="2010" name="Nat. Biotechnol.">
        <title>Genome sequence of the model mushroom Schizophyllum commune.</title>
        <authorList>
            <person name="Ohm R.A."/>
            <person name="de Jong J.F."/>
            <person name="Lugones L.G."/>
            <person name="Aerts A."/>
            <person name="Kothe E."/>
            <person name="Stajich J.E."/>
            <person name="de Vries R.P."/>
            <person name="Record E."/>
            <person name="Levasseur A."/>
            <person name="Baker S.E."/>
            <person name="Bartholomew K.A."/>
            <person name="Coutinho P.M."/>
            <person name="Erdmann S."/>
            <person name="Fowler T.J."/>
            <person name="Gathman A.C."/>
            <person name="Lombard V."/>
            <person name="Henrissat B."/>
            <person name="Knabe N."/>
            <person name="Kuees U."/>
            <person name="Lilly W.W."/>
            <person name="Lindquist E."/>
            <person name="Lucas S."/>
            <person name="Magnuson J.K."/>
            <person name="Piumi F."/>
            <person name="Raudaskoski M."/>
            <person name="Salamov A."/>
            <person name="Schmutz J."/>
            <person name="Schwarze F.W.M.R."/>
            <person name="vanKuyk P.A."/>
            <person name="Horton J.S."/>
            <person name="Grigoriev I.V."/>
            <person name="Woesten H.A.B."/>
        </authorList>
    </citation>
    <scope>NUCLEOTIDE SEQUENCE [LARGE SCALE GENOMIC DNA]</scope>
    <source>
        <strain evidence="13">H4-8 / FGSC 9210</strain>
    </source>
</reference>
<keyword evidence="3" id="KW-0479">Metal-binding</keyword>
<evidence type="ECO:0000256" key="6">
    <source>
        <dbReference type="ARBA" id="ARBA00022989"/>
    </source>
</evidence>
<keyword evidence="6 10" id="KW-1133">Transmembrane helix</keyword>
<feature type="compositionally biased region" description="Low complexity" evidence="9">
    <location>
        <begin position="344"/>
        <end position="354"/>
    </location>
</feature>
<dbReference type="PANTHER" id="PTHR46539">
    <property type="entry name" value="E3 UBIQUITIN-PROTEIN LIGASE ATL42"/>
    <property type="match status" value="1"/>
</dbReference>
<dbReference type="EMBL" id="GL377309">
    <property type="protein sequence ID" value="EFI94863.1"/>
    <property type="molecule type" value="Genomic_DNA"/>
</dbReference>
<dbReference type="OrthoDB" id="8062037at2759"/>
<evidence type="ECO:0000313" key="12">
    <source>
        <dbReference type="EMBL" id="EFI94863.1"/>
    </source>
</evidence>
<dbReference type="OMA" id="CVINPEY"/>
<dbReference type="RefSeq" id="XP_003029766.1">
    <property type="nucleotide sequence ID" value="XM_003029720.1"/>
</dbReference>
<dbReference type="PROSITE" id="PS50089">
    <property type="entry name" value="ZF_RING_2"/>
    <property type="match status" value="1"/>
</dbReference>
<evidence type="ECO:0000256" key="9">
    <source>
        <dbReference type="SAM" id="MobiDB-lite"/>
    </source>
</evidence>
<dbReference type="AlphaFoldDB" id="D8QC34"/>
<dbReference type="STRING" id="578458.D8QC34"/>
<keyword evidence="2 10" id="KW-0812">Transmembrane</keyword>
<dbReference type="HOGENOM" id="CLU_008264_3_1_1"/>
<evidence type="ECO:0000256" key="7">
    <source>
        <dbReference type="ARBA" id="ARBA00023136"/>
    </source>
</evidence>
<feature type="compositionally biased region" description="Polar residues" evidence="9">
    <location>
        <begin position="366"/>
        <end position="399"/>
    </location>
</feature>
<gene>
    <name evidence="12" type="ORF">SCHCODRAFT_78210</name>
</gene>
<keyword evidence="5" id="KW-0862">Zinc</keyword>
<feature type="domain" description="RING-type" evidence="11">
    <location>
        <begin position="417"/>
        <end position="461"/>
    </location>
</feature>
<dbReference type="InterPro" id="IPR001841">
    <property type="entry name" value="Znf_RING"/>
</dbReference>
<evidence type="ECO:0000256" key="4">
    <source>
        <dbReference type="ARBA" id="ARBA00022771"/>
    </source>
</evidence>
<evidence type="ECO:0000256" key="5">
    <source>
        <dbReference type="ARBA" id="ARBA00022833"/>
    </source>
</evidence>
<organism evidence="13">
    <name type="scientific">Schizophyllum commune (strain H4-8 / FGSC 9210)</name>
    <name type="common">Split gill fungus</name>
    <dbReference type="NCBI Taxonomy" id="578458"/>
    <lineage>
        <taxon>Eukaryota</taxon>
        <taxon>Fungi</taxon>
        <taxon>Dikarya</taxon>
        <taxon>Basidiomycota</taxon>
        <taxon>Agaricomycotina</taxon>
        <taxon>Agaricomycetes</taxon>
        <taxon>Agaricomycetidae</taxon>
        <taxon>Agaricales</taxon>
        <taxon>Schizophyllaceae</taxon>
        <taxon>Schizophyllum</taxon>
    </lineage>
</organism>
<feature type="region of interest" description="Disordered" evidence="9">
    <location>
        <begin position="305"/>
        <end position="412"/>
    </location>
</feature>
<sequence length="532" mass="57236">MDKAIAGGLNVTDQSKLHVQWYQNGSYWETVSYQLRGSDSVGISKVLLLHSPSPIALLTHLQGALVHFSEEQANNDTAPTLTPWIAMVSCDRNASNMSMEIDIFTLARDKGAVGALLYSLNSSACIINAEYADPETYDQVFDIFSTQSKTSAHLIEYQFGQSGANETLYGSYDSQRLNDSFSVINNSVATGTPMAPGYLFATLQAYNATDNTTSSGGGSNSENHSSGNKNTTLAMIILYVITGLVSALFCAVIVSGAIRAVRHPERYGPRGMMHRGGVPGEYGPQSRAKGITRAILDTFPLVHYRRPADAPPKDVEEDGESRMWQMRDMPSPSSHSGAGGMGGAAAAQAPSEAGSDAHDASRRRSGSMTQDLADQCDTAFTSGQDSARSESGPSTSGPAPQSAGAEISPDAMGTETCPICIVDFEEGDDLRVLPCAGRHQFHQRCVDPWLLQLSSSCPICRQDFLALENMLAQGPDEDGEPGQPSMHSRPEPTTSTSHSRFSRYLRFARRRRHEANEQGPPPPPPPPMVVPL</sequence>
<evidence type="ECO:0000256" key="2">
    <source>
        <dbReference type="ARBA" id="ARBA00022692"/>
    </source>
</evidence>
<evidence type="ECO:0000259" key="11">
    <source>
        <dbReference type="PROSITE" id="PS50089"/>
    </source>
</evidence>
<name>D8QC34_SCHCM</name>
<dbReference type="InterPro" id="IPR013083">
    <property type="entry name" value="Znf_RING/FYVE/PHD"/>
</dbReference>
<feature type="compositionally biased region" description="Pro residues" evidence="9">
    <location>
        <begin position="519"/>
        <end position="532"/>
    </location>
</feature>
<feature type="region of interest" description="Disordered" evidence="9">
    <location>
        <begin position="472"/>
        <end position="532"/>
    </location>
</feature>
<dbReference type="InParanoid" id="D8QC34"/>
<dbReference type="eggNOG" id="KOG4628">
    <property type="taxonomic scope" value="Eukaryota"/>
</dbReference>
<evidence type="ECO:0000256" key="3">
    <source>
        <dbReference type="ARBA" id="ARBA00022723"/>
    </source>
</evidence>
<keyword evidence="13" id="KW-1185">Reference proteome</keyword>
<proteinExistence type="predicted"/>
<evidence type="ECO:0000313" key="13">
    <source>
        <dbReference type="Proteomes" id="UP000007431"/>
    </source>
</evidence>
<keyword evidence="7 10" id="KW-0472">Membrane</keyword>
<dbReference type="SMART" id="SM00184">
    <property type="entry name" value="RING"/>
    <property type="match status" value="1"/>
</dbReference>
<dbReference type="VEuPathDB" id="FungiDB:SCHCODRAFT_02670414"/>
<dbReference type="GO" id="GO:0016020">
    <property type="term" value="C:membrane"/>
    <property type="evidence" value="ECO:0007669"/>
    <property type="project" value="UniProtKB-SubCell"/>
</dbReference>
<comment type="subcellular location">
    <subcellularLocation>
        <location evidence="1">Membrane</location>
    </subcellularLocation>
</comment>
<keyword evidence="4 8" id="KW-0863">Zinc-finger</keyword>
<protein>
    <recommendedName>
        <fullName evidence="11">RING-type domain-containing protein</fullName>
    </recommendedName>
</protein>
<evidence type="ECO:0000256" key="1">
    <source>
        <dbReference type="ARBA" id="ARBA00004370"/>
    </source>
</evidence>
<evidence type="ECO:0000256" key="8">
    <source>
        <dbReference type="PROSITE-ProRule" id="PRU00175"/>
    </source>
</evidence>
<dbReference type="CDD" id="cd16454">
    <property type="entry name" value="RING-H2_PA-TM-RING"/>
    <property type="match status" value="1"/>
</dbReference>
<feature type="transmembrane region" description="Helical" evidence="10">
    <location>
        <begin position="233"/>
        <end position="258"/>
    </location>
</feature>
<dbReference type="Proteomes" id="UP000007431">
    <property type="component" value="Unassembled WGS sequence"/>
</dbReference>
<dbReference type="GO" id="GO:0008270">
    <property type="term" value="F:zinc ion binding"/>
    <property type="evidence" value="ECO:0007669"/>
    <property type="project" value="UniProtKB-KW"/>
</dbReference>
<dbReference type="Pfam" id="PF13639">
    <property type="entry name" value="zf-RING_2"/>
    <property type="match status" value="1"/>
</dbReference>
<evidence type="ECO:0000256" key="10">
    <source>
        <dbReference type="SAM" id="Phobius"/>
    </source>
</evidence>
<feature type="compositionally biased region" description="Basic residues" evidence="9">
    <location>
        <begin position="500"/>
        <end position="513"/>
    </location>
</feature>
<accession>D8QC34</accession>
<dbReference type="KEGG" id="scm:SCHCO_02670414"/>
<dbReference type="PANTHER" id="PTHR46539:SF1">
    <property type="entry name" value="E3 UBIQUITIN-PROTEIN LIGASE ATL42"/>
    <property type="match status" value="1"/>
</dbReference>
<dbReference type="SUPFAM" id="SSF57850">
    <property type="entry name" value="RING/U-box"/>
    <property type="match status" value="1"/>
</dbReference>
<dbReference type="Gene3D" id="3.30.40.10">
    <property type="entry name" value="Zinc/RING finger domain, C3HC4 (zinc finger)"/>
    <property type="match status" value="1"/>
</dbReference>
<dbReference type="GeneID" id="9591186"/>